<evidence type="ECO:0000256" key="1">
    <source>
        <dbReference type="SAM" id="MobiDB-lite"/>
    </source>
</evidence>
<dbReference type="AlphaFoldDB" id="A0A5B7FIA8"/>
<gene>
    <name evidence="3" type="ORF">E2C01_038554</name>
</gene>
<feature type="transmembrane region" description="Helical" evidence="2">
    <location>
        <begin position="67"/>
        <end position="90"/>
    </location>
</feature>
<proteinExistence type="predicted"/>
<dbReference type="Proteomes" id="UP000324222">
    <property type="component" value="Unassembled WGS sequence"/>
</dbReference>
<evidence type="ECO:0000313" key="3">
    <source>
        <dbReference type="EMBL" id="MPC44873.1"/>
    </source>
</evidence>
<comment type="caution">
    <text evidence="3">The sequence shown here is derived from an EMBL/GenBank/DDBJ whole genome shotgun (WGS) entry which is preliminary data.</text>
</comment>
<dbReference type="EMBL" id="VSRR010006474">
    <property type="protein sequence ID" value="MPC44873.1"/>
    <property type="molecule type" value="Genomic_DNA"/>
</dbReference>
<feature type="compositionally biased region" description="Polar residues" evidence="1">
    <location>
        <begin position="39"/>
        <end position="56"/>
    </location>
</feature>
<organism evidence="3 4">
    <name type="scientific">Portunus trituberculatus</name>
    <name type="common">Swimming crab</name>
    <name type="synonym">Neptunus trituberculatus</name>
    <dbReference type="NCBI Taxonomy" id="210409"/>
    <lineage>
        <taxon>Eukaryota</taxon>
        <taxon>Metazoa</taxon>
        <taxon>Ecdysozoa</taxon>
        <taxon>Arthropoda</taxon>
        <taxon>Crustacea</taxon>
        <taxon>Multicrustacea</taxon>
        <taxon>Malacostraca</taxon>
        <taxon>Eumalacostraca</taxon>
        <taxon>Eucarida</taxon>
        <taxon>Decapoda</taxon>
        <taxon>Pleocyemata</taxon>
        <taxon>Brachyura</taxon>
        <taxon>Eubrachyura</taxon>
        <taxon>Portunoidea</taxon>
        <taxon>Portunidae</taxon>
        <taxon>Portuninae</taxon>
        <taxon>Portunus</taxon>
    </lineage>
</organism>
<keyword evidence="2" id="KW-0472">Membrane</keyword>
<accession>A0A5B7FIA8</accession>
<keyword evidence="4" id="KW-1185">Reference proteome</keyword>
<evidence type="ECO:0000256" key="2">
    <source>
        <dbReference type="SAM" id="Phobius"/>
    </source>
</evidence>
<keyword evidence="2" id="KW-0812">Transmembrane</keyword>
<evidence type="ECO:0000313" key="4">
    <source>
        <dbReference type="Proteomes" id="UP000324222"/>
    </source>
</evidence>
<protein>
    <submittedName>
        <fullName evidence="3">Uncharacterized protein</fullName>
    </submittedName>
</protein>
<sequence>MFVVRGPPARKLLSRVRKPNLHSDREQDSNSCAWRPLGPQSTHESTVPRRSNLASSSFVPPSPVMEWLMVVMLFAFLSTFCSTSFSSFIFHHSLIYSSRVLILSFMTVW</sequence>
<reference evidence="3 4" key="1">
    <citation type="submission" date="2019-05" db="EMBL/GenBank/DDBJ databases">
        <title>Another draft genome of Portunus trituberculatus and its Hox gene families provides insights of decapod evolution.</title>
        <authorList>
            <person name="Jeong J.-H."/>
            <person name="Song I."/>
            <person name="Kim S."/>
            <person name="Choi T."/>
            <person name="Kim D."/>
            <person name="Ryu S."/>
            <person name="Kim W."/>
        </authorList>
    </citation>
    <scope>NUCLEOTIDE SEQUENCE [LARGE SCALE GENOMIC DNA]</scope>
    <source>
        <tissue evidence="3">Muscle</tissue>
    </source>
</reference>
<keyword evidence="2" id="KW-1133">Transmembrane helix</keyword>
<feature type="region of interest" description="Disordered" evidence="1">
    <location>
        <begin position="15"/>
        <end position="56"/>
    </location>
</feature>
<name>A0A5B7FIA8_PORTR</name>